<keyword evidence="14" id="KW-0732">Signal</keyword>
<evidence type="ECO:0000256" key="4">
    <source>
        <dbReference type="ARBA" id="ARBA00022771"/>
    </source>
</evidence>
<dbReference type="SUPFAM" id="SSF48508">
    <property type="entry name" value="Nuclear receptor ligand-binding domain"/>
    <property type="match status" value="1"/>
</dbReference>
<dbReference type="CDD" id="cd06157">
    <property type="entry name" value="NR_LBD"/>
    <property type="match status" value="1"/>
</dbReference>
<dbReference type="SMART" id="SM00399">
    <property type="entry name" value="ZnF_C4"/>
    <property type="match status" value="1"/>
</dbReference>
<dbReference type="InterPro" id="IPR000536">
    <property type="entry name" value="Nucl_hrmn_rcpt_lig-bd"/>
</dbReference>
<dbReference type="InterPro" id="IPR049636">
    <property type="entry name" value="HNF4-like_DBD"/>
</dbReference>
<dbReference type="PRINTS" id="PR00398">
    <property type="entry name" value="STRDHORMONER"/>
</dbReference>
<evidence type="ECO:0000256" key="10">
    <source>
        <dbReference type="ARBA" id="ARBA00023242"/>
    </source>
</evidence>
<comment type="caution">
    <text evidence="17">The sequence shown here is derived from an EMBL/GenBank/DDBJ whole genome shotgun (WGS) entry which is preliminary data.</text>
</comment>
<dbReference type="GO" id="GO:0003707">
    <property type="term" value="F:nuclear steroid receptor activity"/>
    <property type="evidence" value="ECO:0007669"/>
    <property type="project" value="InterPro"/>
</dbReference>
<dbReference type="PANTHER" id="PTHR47630:SF8">
    <property type="entry name" value="NUCLEAR HORMONE RECEPTOR FAMILY MEMBER NHR-34"/>
    <property type="match status" value="1"/>
</dbReference>
<comment type="function">
    <text evidence="11">Orphan nuclear receptor.</text>
</comment>
<gene>
    <name evidence="17" type="ORF">QR680_002500</name>
</gene>
<evidence type="ECO:0000256" key="2">
    <source>
        <dbReference type="ARBA" id="ARBA00005993"/>
    </source>
</evidence>
<dbReference type="InterPro" id="IPR001723">
    <property type="entry name" value="Nuclear_hrmn_rcpt"/>
</dbReference>
<keyword evidence="10 12" id="KW-0539">Nucleus</keyword>
<keyword evidence="6 12" id="KW-0805">Transcription regulation</keyword>
<dbReference type="PROSITE" id="PS51030">
    <property type="entry name" value="NUCLEAR_REC_DBD_2"/>
    <property type="match status" value="1"/>
</dbReference>
<evidence type="ECO:0000256" key="13">
    <source>
        <dbReference type="SAM" id="MobiDB-lite"/>
    </source>
</evidence>
<keyword evidence="3 12" id="KW-0479">Metal-binding</keyword>
<protein>
    <recommendedName>
        <fullName evidence="19">Nuclear receptor domain-containing protein</fullName>
    </recommendedName>
</protein>
<evidence type="ECO:0000256" key="9">
    <source>
        <dbReference type="ARBA" id="ARBA00023170"/>
    </source>
</evidence>
<feature type="compositionally biased region" description="Low complexity" evidence="13">
    <location>
        <begin position="599"/>
        <end position="613"/>
    </location>
</feature>
<keyword evidence="18" id="KW-1185">Reference proteome</keyword>
<dbReference type="PROSITE" id="PS51843">
    <property type="entry name" value="NR_LBD"/>
    <property type="match status" value="1"/>
</dbReference>
<dbReference type="Pfam" id="PF00105">
    <property type="entry name" value="zf-C4"/>
    <property type="match status" value="1"/>
</dbReference>
<evidence type="ECO:0000256" key="12">
    <source>
        <dbReference type="RuleBase" id="RU004334"/>
    </source>
</evidence>
<dbReference type="FunFam" id="3.30.50.10:FF:000030">
    <property type="entry name" value="Nuclear Hormone Receptor family"/>
    <property type="match status" value="1"/>
</dbReference>
<dbReference type="PRINTS" id="PR00047">
    <property type="entry name" value="STROIDFINGER"/>
</dbReference>
<dbReference type="FunFam" id="1.10.565.10:FF:000045">
    <property type="entry name" value="Nuclear Hormone Receptor family"/>
    <property type="match status" value="1"/>
</dbReference>
<dbReference type="InterPro" id="IPR052499">
    <property type="entry name" value="C.elegans_NHRs"/>
</dbReference>
<evidence type="ECO:0000313" key="18">
    <source>
        <dbReference type="Proteomes" id="UP001175271"/>
    </source>
</evidence>
<evidence type="ECO:0000256" key="11">
    <source>
        <dbReference type="ARBA" id="ARBA00037512"/>
    </source>
</evidence>
<organism evidence="17 18">
    <name type="scientific">Steinernema hermaphroditum</name>
    <dbReference type="NCBI Taxonomy" id="289476"/>
    <lineage>
        <taxon>Eukaryota</taxon>
        <taxon>Metazoa</taxon>
        <taxon>Ecdysozoa</taxon>
        <taxon>Nematoda</taxon>
        <taxon>Chromadorea</taxon>
        <taxon>Rhabditida</taxon>
        <taxon>Tylenchina</taxon>
        <taxon>Panagrolaimomorpha</taxon>
        <taxon>Strongyloidoidea</taxon>
        <taxon>Steinernematidae</taxon>
        <taxon>Steinernema</taxon>
    </lineage>
</organism>
<evidence type="ECO:0000259" key="15">
    <source>
        <dbReference type="PROSITE" id="PS51030"/>
    </source>
</evidence>
<feature type="region of interest" description="Disordered" evidence="13">
    <location>
        <begin position="581"/>
        <end position="640"/>
    </location>
</feature>
<keyword evidence="5 12" id="KW-0862">Zinc</keyword>
<dbReference type="GO" id="GO:0000978">
    <property type="term" value="F:RNA polymerase II cis-regulatory region sequence-specific DNA binding"/>
    <property type="evidence" value="ECO:0007669"/>
    <property type="project" value="InterPro"/>
</dbReference>
<dbReference type="GO" id="GO:0005634">
    <property type="term" value="C:nucleus"/>
    <property type="evidence" value="ECO:0007669"/>
    <property type="project" value="UniProtKB-SubCell"/>
</dbReference>
<feature type="signal peptide" evidence="14">
    <location>
        <begin position="1"/>
        <end position="17"/>
    </location>
</feature>
<dbReference type="Pfam" id="PF00104">
    <property type="entry name" value="Hormone_recep"/>
    <property type="match status" value="1"/>
</dbReference>
<name>A0AA39LIG4_9BILA</name>
<keyword evidence="4 12" id="KW-0863">Zinc-finger</keyword>
<accession>A0AA39LIG4</accession>
<feature type="compositionally biased region" description="Polar residues" evidence="13">
    <location>
        <begin position="614"/>
        <end position="624"/>
    </location>
</feature>
<evidence type="ECO:0000256" key="8">
    <source>
        <dbReference type="ARBA" id="ARBA00023163"/>
    </source>
</evidence>
<evidence type="ECO:0000256" key="6">
    <source>
        <dbReference type="ARBA" id="ARBA00023015"/>
    </source>
</evidence>
<dbReference type="PRINTS" id="PR00545">
    <property type="entry name" value="RETINOIDXR"/>
</dbReference>
<evidence type="ECO:0000313" key="17">
    <source>
        <dbReference type="EMBL" id="KAK0398254.1"/>
    </source>
</evidence>
<feature type="domain" description="NR LBD" evidence="16">
    <location>
        <begin position="289"/>
        <end position="575"/>
    </location>
</feature>
<keyword evidence="9 12" id="KW-0675">Receptor</keyword>
<dbReference type="InterPro" id="IPR035500">
    <property type="entry name" value="NHR-like_dom_sf"/>
</dbReference>
<evidence type="ECO:0000256" key="5">
    <source>
        <dbReference type="ARBA" id="ARBA00022833"/>
    </source>
</evidence>
<keyword evidence="7 12" id="KW-0238">DNA-binding</keyword>
<dbReference type="SMART" id="SM00430">
    <property type="entry name" value="HOLI"/>
    <property type="match status" value="1"/>
</dbReference>
<dbReference type="AlphaFoldDB" id="A0AA39LIG4"/>
<dbReference type="Gene3D" id="3.30.50.10">
    <property type="entry name" value="Erythroid Transcription Factor GATA-1, subunit A"/>
    <property type="match status" value="1"/>
</dbReference>
<evidence type="ECO:0000256" key="14">
    <source>
        <dbReference type="SAM" id="SignalP"/>
    </source>
</evidence>
<dbReference type="PANTHER" id="PTHR47630">
    <property type="entry name" value="NUCLEAR HORMONE RECEPTOR FAMILY-RELATED-RELATED"/>
    <property type="match status" value="1"/>
</dbReference>
<dbReference type="EMBL" id="JAUCMV010000005">
    <property type="protein sequence ID" value="KAK0398254.1"/>
    <property type="molecule type" value="Genomic_DNA"/>
</dbReference>
<sequence>MLFLSPSFACLAHLCRAETREPETCSALFRRLLSLSLSIIVNSIHYAIVDQRCLCSQCMNKSSPLRMASMIPGGGGSVPVVTAPLMHSGTPVITIPNSTMEFIQPKIECNLSPVIHPGQQQPSLIHQPSVSAAPDGYDASCSGGKILPGAVMKCRVCGDARAGRHYGTIACNGCKGFFRRSIWEQRDYSCRFGGKCQVVQEYRNRCRACRLRKCFEVGMDARAVQSERDKHKKRSNGSRGSPPMDENIVTVSAAALATTSASMHGAGLPLHTPVNAVPHTSVPTSHVTGPQNVIQYRQKTETLVDYLMKLEQICDSMIDPPEEKTDITEEFDRLCRVDVTIEAAFRQPGVVAKRTPPRWTAERLTTLDDVHIGWCRSFVLCVDWAMIMEDYKALSVEDQYTLLRNRVVSVNWLAHTYKTFKSGCDGVALVNGSYYPRDKELQKTMDPGCNHYFGILSEHLMLDLVFPMREMSMDEGEFCILKALILFTVDRRLSDEGKVHVHRVREKYIDGLYEHVKSQHPHLPEYQICNRVSKLLLLLPSITHLSQQEDDNVQFLALFNIANLNGLPYELHSSIKQMIRNTDINSPPSSVAPAPPPQQQSQPQQAVSQPSQPMMNNSHQTHNGQPPQPQQQPPHIHTRLDMNNGHQISEVTSATGPTLGPIHGSDMRGHHMKYEDPGQIDEAMVTTTTTSPQQHPMQKPYLQKIGHKSHSIDMMTQPLHVPVPIISVPSVANGVHHRY</sequence>
<evidence type="ECO:0000259" key="16">
    <source>
        <dbReference type="PROSITE" id="PS51843"/>
    </source>
</evidence>
<keyword evidence="8 12" id="KW-0804">Transcription</keyword>
<dbReference type="InterPro" id="IPR001628">
    <property type="entry name" value="Znf_hrmn_rcpt"/>
</dbReference>
<reference evidence="17" key="1">
    <citation type="submission" date="2023-06" db="EMBL/GenBank/DDBJ databases">
        <title>Genomic analysis of the entomopathogenic nematode Steinernema hermaphroditum.</title>
        <authorList>
            <person name="Schwarz E.M."/>
            <person name="Heppert J.K."/>
            <person name="Baniya A."/>
            <person name="Schwartz H.T."/>
            <person name="Tan C.-H."/>
            <person name="Antoshechkin I."/>
            <person name="Sternberg P.W."/>
            <person name="Goodrich-Blair H."/>
            <person name="Dillman A.R."/>
        </authorList>
    </citation>
    <scope>NUCLEOTIDE SEQUENCE</scope>
    <source>
        <strain evidence="17">PS9179</strain>
        <tissue evidence="17">Whole animal</tissue>
    </source>
</reference>
<evidence type="ECO:0008006" key="19">
    <source>
        <dbReference type="Google" id="ProtNLM"/>
    </source>
</evidence>
<dbReference type="GO" id="GO:0008270">
    <property type="term" value="F:zinc ion binding"/>
    <property type="evidence" value="ECO:0007669"/>
    <property type="project" value="UniProtKB-KW"/>
</dbReference>
<evidence type="ECO:0000256" key="3">
    <source>
        <dbReference type="ARBA" id="ARBA00022723"/>
    </source>
</evidence>
<dbReference type="InterPro" id="IPR000003">
    <property type="entry name" value="Retinoid-X_rcpt/HNF4"/>
</dbReference>
<feature type="chain" id="PRO_5041367486" description="Nuclear receptor domain-containing protein" evidence="14">
    <location>
        <begin position="18"/>
        <end position="739"/>
    </location>
</feature>
<dbReference type="SUPFAM" id="SSF57716">
    <property type="entry name" value="Glucocorticoid receptor-like (DNA-binding domain)"/>
    <property type="match status" value="1"/>
</dbReference>
<proteinExistence type="inferred from homology"/>
<comment type="similarity">
    <text evidence="2 12">Belongs to the nuclear hormone receptor family.</text>
</comment>
<dbReference type="Proteomes" id="UP001175271">
    <property type="component" value="Unassembled WGS sequence"/>
</dbReference>
<feature type="region of interest" description="Disordered" evidence="13">
    <location>
        <begin position="225"/>
        <end position="246"/>
    </location>
</feature>
<dbReference type="InterPro" id="IPR013088">
    <property type="entry name" value="Znf_NHR/GATA"/>
</dbReference>
<comment type="subcellular location">
    <subcellularLocation>
        <location evidence="1 12">Nucleus</location>
    </subcellularLocation>
</comment>
<dbReference type="Gene3D" id="1.10.565.10">
    <property type="entry name" value="Retinoid X Receptor"/>
    <property type="match status" value="1"/>
</dbReference>
<evidence type="ECO:0000256" key="7">
    <source>
        <dbReference type="ARBA" id="ARBA00023125"/>
    </source>
</evidence>
<dbReference type="CDD" id="cd06960">
    <property type="entry name" value="NR_DBD_HNF4A"/>
    <property type="match status" value="1"/>
</dbReference>
<evidence type="ECO:0000256" key="1">
    <source>
        <dbReference type="ARBA" id="ARBA00004123"/>
    </source>
</evidence>
<feature type="domain" description="Nuclear receptor" evidence="15">
    <location>
        <begin position="151"/>
        <end position="226"/>
    </location>
</feature>
<dbReference type="PROSITE" id="PS00031">
    <property type="entry name" value="NUCLEAR_REC_DBD_1"/>
    <property type="match status" value="1"/>
</dbReference>